<dbReference type="RefSeq" id="WP_019953099.1">
    <property type="nucleotide sequence ID" value="NZ_JBHLVX010000063.1"/>
</dbReference>
<dbReference type="Gene3D" id="1.20.1590.10">
    <property type="entry name" value="YP_001051499.1 domain like"/>
    <property type="match status" value="1"/>
</dbReference>
<dbReference type="Pfam" id="PF04222">
    <property type="entry name" value="DUF416"/>
    <property type="match status" value="1"/>
</dbReference>
<keyword evidence="2" id="KW-1185">Reference proteome</keyword>
<dbReference type="Proteomes" id="UP001589814">
    <property type="component" value="Unassembled WGS sequence"/>
</dbReference>
<evidence type="ECO:0000313" key="2">
    <source>
        <dbReference type="Proteomes" id="UP001589814"/>
    </source>
</evidence>
<accession>A0ABV6G7G3</accession>
<organism evidence="1 2">
    <name type="scientific">Kushneria aurantia</name>
    <dbReference type="NCBI Taxonomy" id="504092"/>
    <lineage>
        <taxon>Bacteria</taxon>
        <taxon>Pseudomonadati</taxon>
        <taxon>Pseudomonadota</taxon>
        <taxon>Gammaproteobacteria</taxon>
        <taxon>Oceanospirillales</taxon>
        <taxon>Halomonadaceae</taxon>
        <taxon>Kushneria</taxon>
    </lineage>
</organism>
<name>A0ABV6G7G3_9GAMM</name>
<comment type="caution">
    <text evidence="1">The sequence shown here is derived from an EMBL/GenBank/DDBJ whole genome shotgun (WGS) entry which is preliminary data.</text>
</comment>
<reference evidence="1 2" key="1">
    <citation type="submission" date="2024-09" db="EMBL/GenBank/DDBJ databases">
        <authorList>
            <person name="Sun Q."/>
            <person name="Mori K."/>
        </authorList>
    </citation>
    <scope>NUCLEOTIDE SEQUENCE [LARGE SCALE GENOMIC DNA]</scope>
    <source>
        <strain evidence="1 2">CCM 7415</strain>
    </source>
</reference>
<dbReference type="InterPro" id="IPR023381">
    <property type="entry name" value="YP001051499.1-like_dom_sf"/>
</dbReference>
<gene>
    <name evidence="1" type="ORF">ACFFHW_16750</name>
</gene>
<proteinExistence type="predicted"/>
<evidence type="ECO:0000313" key="1">
    <source>
        <dbReference type="EMBL" id="MFC0269618.1"/>
    </source>
</evidence>
<dbReference type="InterPro" id="IPR007338">
    <property type="entry name" value="DUF416"/>
</dbReference>
<sequence length="200" mass="21900">MPTIIETGFERRLRALAWRPALAFMAALTERLLPNYRLWAALEEAGDVHGVRSILDLVWETLAVRDVHIDFTRQAEKLAACEPLADDSFGARAAADLTAALSACMDALCKNAVEAPQEVSRLSIGGVERFIEMQAGASIGDDDQREALIDAHDLMADERAFQLAVLEALEGQPLDRERLREIRTLGCNEGISNLGIGAEE</sequence>
<dbReference type="EMBL" id="JBHLVX010000063">
    <property type="protein sequence ID" value="MFC0269618.1"/>
    <property type="molecule type" value="Genomic_DNA"/>
</dbReference>
<protein>
    <submittedName>
        <fullName evidence="1">YjaG family protein</fullName>
    </submittedName>
</protein>